<evidence type="ECO:0000256" key="12">
    <source>
        <dbReference type="SAM" id="Coils"/>
    </source>
</evidence>
<keyword evidence="8" id="KW-0862">Zinc</keyword>
<dbReference type="SUPFAM" id="SSF52540">
    <property type="entry name" value="P-loop containing nucleoside triphosphate hydrolases"/>
    <property type="match status" value="1"/>
</dbReference>
<evidence type="ECO:0000256" key="5">
    <source>
        <dbReference type="ARBA" id="ARBA00022705"/>
    </source>
</evidence>
<dbReference type="Pfam" id="PF12169">
    <property type="entry name" value="DNA_pol3_gamma3"/>
    <property type="match status" value="1"/>
</dbReference>
<evidence type="ECO:0000256" key="3">
    <source>
        <dbReference type="ARBA" id="ARBA00022679"/>
    </source>
</evidence>
<dbReference type="Gene3D" id="1.20.272.10">
    <property type="match status" value="1"/>
</dbReference>
<dbReference type="InterPro" id="IPR012763">
    <property type="entry name" value="DNA_pol_III_sug/sutau_N"/>
</dbReference>
<dbReference type="GO" id="GO:0006261">
    <property type="term" value="P:DNA-templated DNA replication"/>
    <property type="evidence" value="ECO:0007669"/>
    <property type="project" value="TreeGrafter"/>
</dbReference>
<keyword evidence="10" id="KW-0239">DNA-directed DNA polymerase</keyword>
<reference evidence="15" key="1">
    <citation type="submission" date="2016-10" db="EMBL/GenBank/DDBJ databases">
        <authorList>
            <person name="Varghese N."/>
            <person name="Submissions S."/>
        </authorList>
    </citation>
    <scope>NUCLEOTIDE SEQUENCE [LARGE SCALE GENOMIC DNA]</scope>
    <source>
        <strain evidence="15">DSM 5463</strain>
    </source>
</reference>
<dbReference type="FunFam" id="1.10.8.60:FF:000013">
    <property type="entry name" value="DNA polymerase III subunit gamma/tau"/>
    <property type="match status" value="1"/>
</dbReference>
<dbReference type="GO" id="GO:0003677">
    <property type="term" value="F:DNA binding"/>
    <property type="evidence" value="ECO:0007669"/>
    <property type="project" value="InterPro"/>
</dbReference>
<evidence type="ECO:0000256" key="9">
    <source>
        <dbReference type="ARBA" id="ARBA00022840"/>
    </source>
</evidence>
<evidence type="ECO:0000256" key="10">
    <source>
        <dbReference type="ARBA" id="ARBA00022932"/>
    </source>
</evidence>
<dbReference type="OrthoDB" id="9810148at2"/>
<accession>A0A1H5WUN6</accession>
<evidence type="ECO:0000313" key="15">
    <source>
        <dbReference type="Proteomes" id="UP000242850"/>
    </source>
</evidence>
<dbReference type="RefSeq" id="WP_103896504.1">
    <property type="nucleotide sequence ID" value="NZ_FNUK01000022.1"/>
</dbReference>
<organism evidence="14 15">
    <name type="scientific">Caloramator fervidus</name>
    <dbReference type="NCBI Taxonomy" id="29344"/>
    <lineage>
        <taxon>Bacteria</taxon>
        <taxon>Bacillati</taxon>
        <taxon>Bacillota</taxon>
        <taxon>Clostridia</taxon>
        <taxon>Eubacteriales</taxon>
        <taxon>Clostridiaceae</taxon>
        <taxon>Caloramator</taxon>
    </lineage>
</organism>
<evidence type="ECO:0000256" key="11">
    <source>
        <dbReference type="ARBA" id="ARBA00049244"/>
    </source>
</evidence>
<evidence type="ECO:0000313" key="14">
    <source>
        <dbReference type="EMBL" id="SEG02960.1"/>
    </source>
</evidence>
<dbReference type="Pfam" id="PF13177">
    <property type="entry name" value="DNA_pol3_delta2"/>
    <property type="match status" value="1"/>
</dbReference>
<dbReference type="InterPro" id="IPR022754">
    <property type="entry name" value="DNA_pol_III_gamma-3"/>
</dbReference>
<dbReference type="AlphaFoldDB" id="A0A1H5WUN6"/>
<name>A0A1H5WUN6_9CLOT</name>
<dbReference type="SMART" id="SM00382">
    <property type="entry name" value="AAA"/>
    <property type="match status" value="1"/>
</dbReference>
<dbReference type="CDD" id="cd18137">
    <property type="entry name" value="HLD_clamp_pol_III_gamma_tau"/>
    <property type="match status" value="1"/>
</dbReference>
<dbReference type="Gene3D" id="3.40.50.300">
    <property type="entry name" value="P-loop containing nucleotide triphosphate hydrolases"/>
    <property type="match status" value="1"/>
</dbReference>
<dbReference type="FunFam" id="3.40.50.300:FF:000014">
    <property type="entry name" value="DNA polymerase III subunit gamma/tau"/>
    <property type="match status" value="1"/>
</dbReference>
<dbReference type="EC" id="2.7.7.7" evidence="2"/>
<dbReference type="GO" id="GO:0009360">
    <property type="term" value="C:DNA polymerase III complex"/>
    <property type="evidence" value="ECO:0007669"/>
    <property type="project" value="InterPro"/>
</dbReference>
<dbReference type="SUPFAM" id="SSF48019">
    <property type="entry name" value="post-AAA+ oligomerization domain-like"/>
    <property type="match status" value="1"/>
</dbReference>
<proteinExistence type="inferred from homology"/>
<dbReference type="InterPro" id="IPR027417">
    <property type="entry name" value="P-loop_NTPase"/>
</dbReference>
<comment type="catalytic activity">
    <reaction evidence="11">
        <text>DNA(n) + a 2'-deoxyribonucleoside 5'-triphosphate = DNA(n+1) + diphosphate</text>
        <dbReference type="Rhea" id="RHEA:22508"/>
        <dbReference type="Rhea" id="RHEA-COMP:17339"/>
        <dbReference type="Rhea" id="RHEA-COMP:17340"/>
        <dbReference type="ChEBI" id="CHEBI:33019"/>
        <dbReference type="ChEBI" id="CHEBI:61560"/>
        <dbReference type="ChEBI" id="CHEBI:173112"/>
        <dbReference type="EC" id="2.7.7.7"/>
    </reaction>
</comment>
<evidence type="ECO:0000259" key="13">
    <source>
        <dbReference type="SMART" id="SM00382"/>
    </source>
</evidence>
<keyword evidence="5" id="KW-0235">DNA replication</keyword>
<dbReference type="InterPro" id="IPR008921">
    <property type="entry name" value="DNA_pol3_clamp-load_cplx_C"/>
</dbReference>
<dbReference type="GO" id="GO:0005524">
    <property type="term" value="F:ATP binding"/>
    <property type="evidence" value="ECO:0007669"/>
    <property type="project" value="UniProtKB-KW"/>
</dbReference>
<protein>
    <recommendedName>
        <fullName evidence="2">DNA-directed DNA polymerase</fullName>
        <ecNumber evidence="2">2.7.7.7</ecNumber>
    </recommendedName>
</protein>
<evidence type="ECO:0000256" key="7">
    <source>
        <dbReference type="ARBA" id="ARBA00022741"/>
    </source>
</evidence>
<keyword evidence="3" id="KW-0808">Transferase</keyword>
<evidence type="ECO:0000256" key="8">
    <source>
        <dbReference type="ARBA" id="ARBA00022833"/>
    </source>
</evidence>
<keyword evidence="12" id="KW-0175">Coiled coil</keyword>
<keyword evidence="7" id="KW-0547">Nucleotide-binding</keyword>
<dbReference type="PANTHER" id="PTHR11669">
    <property type="entry name" value="REPLICATION FACTOR C / DNA POLYMERASE III GAMMA-TAU SUBUNIT"/>
    <property type="match status" value="1"/>
</dbReference>
<keyword evidence="15" id="KW-1185">Reference proteome</keyword>
<feature type="domain" description="AAA+ ATPase" evidence="13">
    <location>
        <begin position="36"/>
        <end position="178"/>
    </location>
</feature>
<evidence type="ECO:0000256" key="6">
    <source>
        <dbReference type="ARBA" id="ARBA00022723"/>
    </source>
</evidence>
<evidence type="ECO:0000256" key="2">
    <source>
        <dbReference type="ARBA" id="ARBA00012417"/>
    </source>
</evidence>
<dbReference type="Pfam" id="PF22608">
    <property type="entry name" value="DNAX_ATPase_lid"/>
    <property type="match status" value="1"/>
</dbReference>
<dbReference type="NCBIfam" id="TIGR01128">
    <property type="entry name" value="holA"/>
    <property type="match status" value="1"/>
</dbReference>
<dbReference type="EMBL" id="FNUK01000022">
    <property type="protein sequence ID" value="SEG02960.1"/>
    <property type="molecule type" value="Genomic_DNA"/>
</dbReference>
<keyword evidence="6" id="KW-0479">Metal-binding</keyword>
<dbReference type="InterPro" id="IPR005790">
    <property type="entry name" value="DNA_polIII_delta"/>
</dbReference>
<comment type="similarity">
    <text evidence="1">Belongs to the DnaX/STICHEL family.</text>
</comment>
<evidence type="ECO:0000256" key="4">
    <source>
        <dbReference type="ARBA" id="ARBA00022695"/>
    </source>
</evidence>
<keyword evidence="4" id="KW-0548">Nucleotidyltransferase</keyword>
<gene>
    <name evidence="14" type="ORF">SAMN05660865_01580</name>
</gene>
<dbReference type="Proteomes" id="UP000242850">
    <property type="component" value="Unassembled WGS sequence"/>
</dbReference>
<dbReference type="InterPro" id="IPR050238">
    <property type="entry name" value="DNA_Rep/Repair_Clamp_Loader"/>
</dbReference>
<dbReference type="CDD" id="cd00009">
    <property type="entry name" value="AAA"/>
    <property type="match status" value="1"/>
</dbReference>
<keyword evidence="9" id="KW-0067">ATP-binding</keyword>
<dbReference type="NCBIfam" id="NF004046">
    <property type="entry name" value="PRK05563.1"/>
    <property type="match status" value="1"/>
</dbReference>
<sequence length="525" mass="59970">MRIALYREWRPKNFDEVVGQEPIVKTLKNQIKTGRIAHAYLFSGTRGTGKTSTARIFAKAINCLDPVDGNPCNRCEICEGINKGTLLDFIEIDAASNNRVENARDLIDTVSIPPSKAKYKVYIIDEVHMLSTHAFNALLKTLEEPPEYAIFILATTDPQKVPVTILSRCQRFNFKRIKNSDIKERLKLILNQLNIEAEEKVLDLISFYSDGALRDALSLLDQLISMIDGKLNYEDVISILGLTSRDSIFKLVDMMIEKDVQNSLKFVENILLEGKDVNNFIEEIISHLRNLLMIKVSKNPFEIIDAGVDYINQLKVQAGKISSEEIMRGINIFIEAENDAKTFMQPRIALEMAIIKFCRIEYDTSIEVILNRLNRLEDMIKSGNISIKEAVKEKKDLEKEKKIEEEEEIINTDVTLDEARIAWQDVLNYLKINKKMTLASLLNLGDITDVKNGTITIVFEEKYAFSKRKIEEGDNKKFVVEAFSKVLKKPVKIKIEVENQKNDIEEVIDKAKKIFGEDLVEVVDE</sequence>
<dbReference type="GO" id="GO:0003887">
    <property type="term" value="F:DNA-directed DNA polymerase activity"/>
    <property type="evidence" value="ECO:0007669"/>
    <property type="project" value="UniProtKB-KW"/>
</dbReference>
<dbReference type="InterPro" id="IPR003593">
    <property type="entry name" value="AAA+_ATPase"/>
</dbReference>
<dbReference type="NCBIfam" id="TIGR02397">
    <property type="entry name" value="dnaX_nterm"/>
    <property type="match status" value="1"/>
</dbReference>
<dbReference type="InterPro" id="IPR045085">
    <property type="entry name" value="HLD_clamp_pol_III_gamma_tau"/>
</dbReference>
<dbReference type="Gene3D" id="1.10.8.60">
    <property type="match status" value="1"/>
</dbReference>
<feature type="coiled-coil region" evidence="12">
    <location>
        <begin position="380"/>
        <end position="408"/>
    </location>
</feature>
<dbReference type="GO" id="GO:0046872">
    <property type="term" value="F:metal ion binding"/>
    <property type="evidence" value="ECO:0007669"/>
    <property type="project" value="UniProtKB-KW"/>
</dbReference>
<dbReference type="PANTHER" id="PTHR11669:SF0">
    <property type="entry name" value="PROTEIN STICHEL-LIKE 2"/>
    <property type="match status" value="1"/>
</dbReference>
<evidence type="ECO:0000256" key="1">
    <source>
        <dbReference type="ARBA" id="ARBA00006360"/>
    </source>
</evidence>